<dbReference type="Proteomes" id="UP001320706">
    <property type="component" value="Unassembled WGS sequence"/>
</dbReference>
<protein>
    <submittedName>
        <fullName evidence="1">Uncharacterized protein</fullName>
    </submittedName>
</protein>
<comment type="caution">
    <text evidence="1">The sequence shown here is derived from an EMBL/GenBank/DDBJ whole genome shotgun (WGS) entry which is preliminary data.</text>
</comment>
<name>A0ACC3SN23_9PEZI</name>
<evidence type="ECO:0000313" key="1">
    <source>
        <dbReference type="EMBL" id="KAK8219867.1"/>
    </source>
</evidence>
<dbReference type="EMBL" id="JAMKPW020000003">
    <property type="protein sequence ID" value="KAK8219867.1"/>
    <property type="molecule type" value="Genomic_DNA"/>
</dbReference>
<keyword evidence="2" id="KW-1185">Reference proteome</keyword>
<reference evidence="1" key="1">
    <citation type="submission" date="2024-02" db="EMBL/GenBank/DDBJ databases">
        <title>Metagenome Assembled Genome of Zalaria obscura JY119.</title>
        <authorList>
            <person name="Vighnesh L."/>
            <person name="Jagadeeshwari U."/>
            <person name="Venkata Ramana C."/>
            <person name="Sasikala C."/>
        </authorList>
    </citation>
    <scope>NUCLEOTIDE SEQUENCE</scope>
    <source>
        <strain evidence="1">JY119</strain>
    </source>
</reference>
<proteinExistence type="predicted"/>
<gene>
    <name evidence="1" type="ORF">M8818_000841</name>
</gene>
<evidence type="ECO:0000313" key="2">
    <source>
        <dbReference type="Proteomes" id="UP001320706"/>
    </source>
</evidence>
<organism evidence="1 2">
    <name type="scientific">Zalaria obscura</name>
    <dbReference type="NCBI Taxonomy" id="2024903"/>
    <lineage>
        <taxon>Eukaryota</taxon>
        <taxon>Fungi</taxon>
        <taxon>Dikarya</taxon>
        <taxon>Ascomycota</taxon>
        <taxon>Pezizomycotina</taxon>
        <taxon>Dothideomycetes</taxon>
        <taxon>Dothideomycetidae</taxon>
        <taxon>Dothideales</taxon>
        <taxon>Zalariaceae</taxon>
        <taxon>Zalaria</taxon>
    </lineage>
</organism>
<sequence>MAPSNQREMSTSQSPRSSGESLSYSSDTSDSETPSTPPTERSDEQVGSKTTRSSSMSSVSGYPGKSDKRRGSTSLIASTPEDIKRLLGSGETGTKFLQKYCCGGGCCKVETIPAETDKPGFTPVVVPDNQAFKHLGLKIRGLTLDTGLSNIVEMPEQKVSIAPLPTEKVKEHKSKVHVHPPEFVQPHPPYGVYSAPIYHARQLTNPGAEKRTFHFDIDVTDYPEEGGVDFKVGGAIGITPPNDPEIVDDIFNQLGLPKFQRDKPILLKTTTGRWPTIWGDEQARELVTTRREILTWCCDIASTAPTKPLFRLLAEHADAKNEAKILLYLSSAQGQAAFCDLRTGPHITLQQLLHAFPSSKPPFEALVGVLPQLMPRFYSLSNDPHVSSSREGLAGRRLIEMAVTIHETPDWTGQNRTGVSSGYLERVALQFIAAENEAKAQSATDAAPRDFAQSLDLRIPMFRGLMANPLSREFASDGPMMLIGAGVGMAPFRGFILNRLRNANCANKIWLVQGVRDSLLDEIYSGELGAHEKEIKKVVQSRAKPPPVQEEEEGVATAQETPEGEGAKVVTKEKKERSAKYVQDEVRYQADIVWFVINAIDGRIFVCGSTKGMGEGVERALIDVAMDKGNLNFEEAKTFWQQKKDGGQYIAQTSIVIDTCSPCHHSSPIQSSRMIFSAE</sequence>
<accession>A0ACC3SN23</accession>